<evidence type="ECO:0000313" key="1">
    <source>
        <dbReference type="EMBL" id="OSY36001.1"/>
    </source>
</evidence>
<name>A0A1Y2MLS4_PSEAH</name>
<sequence>MSTVTTSSALEFCPVLGHHVYAGTDVPALTRREAEILADLADDELLGGLEPAEASYGDEEPAF</sequence>
<protein>
    <submittedName>
        <fullName evidence="1">Uncharacterized protein</fullName>
    </submittedName>
</protein>
<gene>
    <name evidence="1" type="ORF">BG845_05682</name>
</gene>
<evidence type="ECO:0000313" key="2">
    <source>
        <dbReference type="Proteomes" id="UP000194360"/>
    </source>
</evidence>
<dbReference type="EMBL" id="MIGB01000044">
    <property type="protein sequence ID" value="OSY36001.1"/>
    <property type="molecule type" value="Genomic_DNA"/>
</dbReference>
<proteinExistence type="predicted"/>
<dbReference type="AlphaFoldDB" id="A0A1Y2MLS4"/>
<comment type="caution">
    <text evidence="1">The sequence shown here is derived from an EMBL/GenBank/DDBJ whole genome shotgun (WGS) entry which is preliminary data.</text>
</comment>
<organism evidence="1 2">
    <name type="scientific">Pseudonocardia autotrophica</name>
    <name type="common">Amycolata autotrophica</name>
    <name type="synonym">Nocardia autotrophica</name>
    <dbReference type="NCBI Taxonomy" id="2074"/>
    <lineage>
        <taxon>Bacteria</taxon>
        <taxon>Bacillati</taxon>
        <taxon>Actinomycetota</taxon>
        <taxon>Actinomycetes</taxon>
        <taxon>Pseudonocardiales</taxon>
        <taxon>Pseudonocardiaceae</taxon>
        <taxon>Pseudonocardia</taxon>
    </lineage>
</organism>
<dbReference type="Proteomes" id="UP000194360">
    <property type="component" value="Unassembled WGS sequence"/>
</dbReference>
<reference evidence="1 2" key="1">
    <citation type="submission" date="2016-09" db="EMBL/GenBank/DDBJ databases">
        <title>Pseudonocardia autotrophica DSM535, a candidate organism with high potential of specific P450 cytochromes.</title>
        <authorList>
            <person name="Grumaz C."/>
            <person name="Vainshtein Y."/>
            <person name="Kirstahler P."/>
            <person name="Sohn K."/>
        </authorList>
    </citation>
    <scope>NUCLEOTIDE SEQUENCE [LARGE SCALE GENOMIC DNA]</scope>
    <source>
        <strain evidence="1 2">DSM 535</strain>
    </source>
</reference>
<accession>A0A1Y2MLS4</accession>
<keyword evidence="2" id="KW-1185">Reference proteome</keyword>
<dbReference type="RefSeq" id="WP_085915792.1">
    <property type="nucleotide sequence ID" value="NZ_AP018921.1"/>
</dbReference>
<dbReference type="OrthoDB" id="9925809at2"/>